<evidence type="ECO:0000313" key="2">
    <source>
        <dbReference type="Proteomes" id="UP000504606"/>
    </source>
</evidence>
<dbReference type="RefSeq" id="XP_026279267.1">
    <property type="nucleotide sequence ID" value="XM_026423482.2"/>
</dbReference>
<keyword evidence="1" id="KW-0472">Membrane</keyword>
<accession>A0A6J1SE13</accession>
<gene>
    <name evidence="3" type="primary">LOC113207096</name>
</gene>
<organism evidence="2 3">
    <name type="scientific">Frankliniella occidentalis</name>
    <name type="common">Western flower thrips</name>
    <name type="synonym">Euthrips occidentalis</name>
    <dbReference type="NCBI Taxonomy" id="133901"/>
    <lineage>
        <taxon>Eukaryota</taxon>
        <taxon>Metazoa</taxon>
        <taxon>Ecdysozoa</taxon>
        <taxon>Arthropoda</taxon>
        <taxon>Hexapoda</taxon>
        <taxon>Insecta</taxon>
        <taxon>Pterygota</taxon>
        <taxon>Neoptera</taxon>
        <taxon>Paraneoptera</taxon>
        <taxon>Thysanoptera</taxon>
        <taxon>Terebrantia</taxon>
        <taxon>Thripoidea</taxon>
        <taxon>Thripidae</taxon>
        <taxon>Frankliniella</taxon>
    </lineage>
</organism>
<protein>
    <submittedName>
        <fullName evidence="3">Balbiani ring protein 3</fullName>
    </submittedName>
</protein>
<dbReference type="AlphaFoldDB" id="A0A6J1SE13"/>
<proteinExistence type="predicted"/>
<dbReference type="Proteomes" id="UP000504606">
    <property type="component" value="Unplaced"/>
</dbReference>
<keyword evidence="1" id="KW-1133">Transmembrane helix</keyword>
<feature type="transmembrane region" description="Helical" evidence="1">
    <location>
        <begin position="42"/>
        <end position="60"/>
    </location>
</feature>
<keyword evidence="2" id="KW-1185">Reference proteome</keyword>
<sequence>MTEHDPPRDQSKLDCRVELWHHVVLLRPCLVVKSIVMGRSKAAFLATYAVLFVCAVLTTVKSNNLPSKSFSECPSSSAIDCGRPSSCTEGGDCIYADSRCAESCKCQCTTDGRTPRSSKSTCPSDLTCSVQGCTSNGTCIFSSWACKERCRCACSLNGPPASCSHSCPNNLRCECIGCSSDGKCQFSDSTCQQACTCSCRQ</sequence>
<evidence type="ECO:0000256" key="1">
    <source>
        <dbReference type="SAM" id="Phobius"/>
    </source>
</evidence>
<dbReference type="GeneID" id="113207096"/>
<reference evidence="3" key="1">
    <citation type="submission" date="2025-08" db="UniProtKB">
        <authorList>
            <consortium name="RefSeq"/>
        </authorList>
    </citation>
    <scope>IDENTIFICATION</scope>
    <source>
        <tissue evidence="3">Whole organism</tissue>
    </source>
</reference>
<keyword evidence="1" id="KW-0812">Transmembrane</keyword>
<evidence type="ECO:0000313" key="3">
    <source>
        <dbReference type="RefSeq" id="XP_026279267.1"/>
    </source>
</evidence>
<name>A0A6J1SE13_FRAOC</name>
<dbReference type="KEGG" id="foc:113207096"/>